<evidence type="ECO:0000313" key="2">
    <source>
        <dbReference type="EMBL" id="NII05488.1"/>
    </source>
</evidence>
<keyword evidence="1" id="KW-0812">Transmembrane</keyword>
<feature type="transmembrane region" description="Helical" evidence="1">
    <location>
        <begin position="12"/>
        <end position="33"/>
    </location>
</feature>
<name>A0A7X5U7U2_9GAMM</name>
<keyword evidence="3" id="KW-1185">Reference proteome</keyword>
<dbReference type="RefSeq" id="WP_166946594.1">
    <property type="nucleotide sequence ID" value="NZ_JAARLZ010000002.1"/>
</dbReference>
<reference evidence="2 3" key="1">
    <citation type="submission" date="2020-03" db="EMBL/GenBank/DDBJ databases">
        <authorList>
            <person name="Lai Q."/>
        </authorList>
    </citation>
    <scope>NUCLEOTIDE SEQUENCE [LARGE SCALE GENOMIC DNA]</scope>
    <source>
        <strain evidence="2 3">CCUG 25036</strain>
    </source>
</reference>
<comment type="caution">
    <text evidence="2">The sequence shown here is derived from an EMBL/GenBank/DDBJ whole genome shotgun (WGS) entry which is preliminary data.</text>
</comment>
<evidence type="ECO:0000313" key="3">
    <source>
        <dbReference type="Proteomes" id="UP000490980"/>
    </source>
</evidence>
<proteinExistence type="predicted"/>
<organism evidence="2 3">
    <name type="scientific">Luteibacter anthropi</name>
    <dbReference type="NCBI Taxonomy" id="564369"/>
    <lineage>
        <taxon>Bacteria</taxon>
        <taxon>Pseudomonadati</taxon>
        <taxon>Pseudomonadota</taxon>
        <taxon>Gammaproteobacteria</taxon>
        <taxon>Lysobacterales</taxon>
        <taxon>Rhodanobacteraceae</taxon>
        <taxon>Luteibacter</taxon>
    </lineage>
</organism>
<keyword evidence="1" id="KW-1133">Transmembrane helix</keyword>
<dbReference type="AlphaFoldDB" id="A0A7X5U7U2"/>
<dbReference type="Proteomes" id="UP000490980">
    <property type="component" value="Unassembled WGS sequence"/>
</dbReference>
<evidence type="ECO:0000256" key="1">
    <source>
        <dbReference type="SAM" id="Phobius"/>
    </source>
</evidence>
<gene>
    <name evidence="2" type="ORF">HBF25_03680</name>
</gene>
<protein>
    <submittedName>
        <fullName evidence="2">Uncharacterized protein</fullName>
    </submittedName>
</protein>
<sequence length="117" mass="12570">MSTDRSEVFWGVFWANIAATALCALAFAIFSAIQSYRETQQINALVKSITTMAAPSVSSPSMPYFSPDPRIASEAAQAKRPRRLASNQRCASGVVILVDGSSYTQTGERCSGSFIVP</sequence>
<accession>A0A7X5U7U2</accession>
<keyword evidence="1" id="KW-0472">Membrane</keyword>
<dbReference type="EMBL" id="JAARLZ010000002">
    <property type="protein sequence ID" value="NII05488.1"/>
    <property type="molecule type" value="Genomic_DNA"/>
</dbReference>